<organism evidence="2 3">
    <name type="scientific">Acanthamoeba castellanii (strain ATCC 30010 / Neff)</name>
    <dbReference type="NCBI Taxonomy" id="1257118"/>
    <lineage>
        <taxon>Eukaryota</taxon>
        <taxon>Amoebozoa</taxon>
        <taxon>Discosea</taxon>
        <taxon>Longamoebia</taxon>
        <taxon>Centramoebida</taxon>
        <taxon>Acanthamoebidae</taxon>
        <taxon>Acanthamoeba</taxon>
    </lineage>
</organism>
<evidence type="ECO:0000313" key="3">
    <source>
        <dbReference type="Proteomes" id="UP000011083"/>
    </source>
</evidence>
<sequence length="127" mass="13974">MMSVSPVLCRLLLVLLFVGALHAQTRPDFLDFTSWMMVDASPSLSVLDVHYVPHGANEPLFLSLALDGEHRRSATLDHTKQLTDIVDSAESISVSFNRTVCTTECWRGSSCPRNPDKDCAVSTLPGR</sequence>
<feature type="chain" id="PRO_5003989410" evidence="1">
    <location>
        <begin position="24"/>
        <end position="127"/>
    </location>
</feature>
<protein>
    <submittedName>
        <fullName evidence="2">Uncharacterized protein</fullName>
    </submittedName>
</protein>
<dbReference type="VEuPathDB" id="AmoebaDB:ACA1_108580"/>
<dbReference type="GeneID" id="14911228"/>
<gene>
    <name evidence="2" type="ORF">ACA1_108580</name>
</gene>
<keyword evidence="1" id="KW-0732">Signal</keyword>
<evidence type="ECO:0000313" key="2">
    <source>
        <dbReference type="EMBL" id="ELR10800.1"/>
    </source>
</evidence>
<accession>L8GC49</accession>
<name>L8GC49_ACACF</name>
<feature type="signal peptide" evidence="1">
    <location>
        <begin position="1"/>
        <end position="23"/>
    </location>
</feature>
<dbReference type="AlphaFoldDB" id="L8GC49"/>
<evidence type="ECO:0000256" key="1">
    <source>
        <dbReference type="SAM" id="SignalP"/>
    </source>
</evidence>
<reference evidence="2 3" key="1">
    <citation type="journal article" date="2013" name="Genome Biol.">
        <title>Genome of Acanthamoeba castellanii highlights extensive lateral gene transfer and early evolution of tyrosine kinase signaling.</title>
        <authorList>
            <person name="Clarke M."/>
            <person name="Lohan A.J."/>
            <person name="Liu B."/>
            <person name="Lagkouvardos I."/>
            <person name="Roy S."/>
            <person name="Zafar N."/>
            <person name="Bertelli C."/>
            <person name="Schilde C."/>
            <person name="Kianianmomeni A."/>
            <person name="Burglin T.R."/>
            <person name="Frech C."/>
            <person name="Turcotte B."/>
            <person name="Kopec K.O."/>
            <person name="Synnott J.M."/>
            <person name="Choo C."/>
            <person name="Paponov I."/>
            <person name="Finkler A."/>
            <person name="Soon Heng Tan C."/>
            <person name="Hutchins A.P."/>
            <person name="Weinmeier T."/>
            <person name="Rattei T."/>
            <person name="Chu J.S."/>
            <person name="Gimenez G."/>
            <person name="Irimia M."/>
            <person name="Rigden D.J."/>
            <person name="Fitzpatrick D.A."/>
            <person name="Lorenzo-Morales J."/>
            <person name="Bateman A."/>
            <person name="Chiu C.H."/>
            <person name="Tang P."/>
            <person name="Hegemann P."/>
            <person name="Fromm H."/>
            <person name="Raoult D."/>
            <person name="Greub G."/>
            <person name="Miranda-Saavedra D."/>
            <person name="Chen N."/>
            <person name="Nash P."/>
            <person name="Ginger M.L."/>
            <person name="Horn M."/>
            <person name="Schaap P."/>
            <person name="Caler L."/>
            <person name="Loftus B."/>
        </authorList>
    </citation>
    <scope>NUCLEOTIDE SEQUENCE [LARGE SCALE GENOMIC DNA]</scope>
    <source>
        <strain evidence="2 3">Neff</strain>
    </source>
</reference>
<keyword evidence="3" id="KW-1185">Reference proteome</keyword>
<dbReference type="KEGG" id="acan:ACA1_108580"/>
<dbReference type="Proteomes" id="UP000011083">
    <property type="component" value="Unassembled WGS sequence"/>
</dbReference>
<dbReference type="EMBL" id="KB008174">
    <property type="protein sequence ID" value="ELR10800.1"/>
    <property type="molecule type" value="Genomic_DNA"/>
</dbReference>
<proteinExistence type="predicted"/>
<dbReference type="RefSeq" id="XP_004332813.1">
    <property type="nucleotide sequence ID" value="XM_004332765.1"/>
</dbReference>